<sequence>MTAGPIASPPNKEPTKQPTNDRRTDRSRRAAGKKEPPFGSPNRQSNLPVAAWNSWRAGTNAAGPRRRAPTAIGAAHWTTAAVRPSARGGWVGYFVEVFVGLERRKIWERKQYKTKPRGERERERERERDGKRETEKKGGLIGTKGEGTLRTRPEEEEMN</sequence>
<feature type="compositionally biased region" description="Basic and acidic residues" evidence="1">
    <location>
        <begin position="107"/>
        <end position="138"/>
    </location>
</feature>
<accession>A0A0A8ZZR3</accession>
<dbReference type="AlphaFoldDB" id="A0A0A8ZZR3"/>
<evidence type="ECO:0000256" key="1">
    <source>
        <dbReference type="SAM" id="MobiDB-lite"/>
    </source>
</evidence>
<reference evidence="2" key="2">
    <citation type="journal article" date="2015" name="Data Brief">
        <title>Shoot transcriptome of the giant reed, Arundo donax.</title>
        <authorList>
            <person name="Barrero R.A."/>
            <person name="Guerrero F.D."/>
            <person name="Moolhuijzen P."/>
            <person name="Goolsby J.A."/>
            <person name="Tidwell J."/>
            <person name="Bellgard S.E."/>
            <person name="Bellgard M.I."/>
        </authorList>
    </citation>
    <scope>NUCLEOTIDE SEQUENCE</scope>
    <source>
        <tissue evidence="2">Shoot tissue taken approximately 20 cm above the soil surface</tissue>
    </source>
</reference>
<evidence type="ECO:0000313" key="2">
    <source>
        <dbReference type="EMBL" id="JAD42235.1"/>
    </source>
</evidence>
<proteinExistence type="predicted"/>
<organism evidence="2">
    <name type="scientific">Arundo donax</name>
    <name type="common">Giant reed</name>
    <name type="synonym">Donax arundinaceus</name>
    <dbReference type="NCBI Taxonomy" id="35708"/>
    <lineage>
        <taxon>Eukaryota</taxon>
        <taxon>Viridiplantae</taxon>
        <taxon>Streptophyta</taxon>
        <taxon>Embryophyta</taxon>
        <taxon>Tracheophyta</taxon>
        <taxon>Spermatophyta</taxon>
        <taxon>Magnoliopsida</taxon>
        <taxon>Liliopsida</taxon>
        <taxon>Poales</taxon>
        <taxon>Poaceae</taxon>
        <taxon>PACMAD clade</taxon>
        <taxon>Arundinoideae</taxon>
        <taxon>Arundineae</taxon>
        <taxon>Arundo</taxon>
    </lineage>
</organism>
<reference evidence="2" key="1">
    <citation type="submission" date="2014-09" db="EMBL/GenBank/DDBJ databases">
        <authorList>
            <person name="Magalhaes I.L.F."/>
            <person name="Oliveira U."/>
            <person name="Santos F.R."/>
            <person name="Vidigal T.H.D.A."/>
            <person name="Brescovit A.D."/>
            <person name="Santos A.J."/>
        </authorList>
    </citation>
    <scope>NUCLEOTIDE SEQUENCE</scope>
    <source>
        <tissue evidence="2">Shoot tissue taken approximately 20 cm above the soil surface</tissue>
    </source>
</reference>
<feature type="region of interest" description="Disordered" evidence="1">
    <location>
        <begin position="107"/>
        <end position="159"/>
    </location>
</feature>
<feature type="region of interest" description="Disordered" evidence="1">
    <location>
        <begin position="1"/>
        <end position="67"/>
    </location>
</feature>
<dbReference type="EMBL" id="GBRH01255660">
    <property type="protein sequence ID" value="JAD42235.1"/>
    <property type="molecule type" value="Transcribed_RNA"/>
</dbReference>
<feature type="compositionally biased region" description="Basic and acidic residues" evidence="1">
    <location>
        <begin position="13"/>
        <end position="36"/>
    </location>
</feature>
<protein>
    <submittedName>
        <fullName evidence="2">Uncharacterized protein</fullName>
    </submittedName>
</protein>
<name>A0A0A8ZZR3_ARUDO</name>